<keyword evidence="5" id="KW-0808">Transferase</keyword>
<dbReference type="NCBIfam" id="TIGR00104">
    <property type="entry name" value="tRNA_TsaA"/>
    <property type="match status" value="1"/>
</dbReference>
<dbReference type="GO" id="GO:0008168">
    <property type="term" value="F:methyltransferase activity"/>
    <property type="evidence" value="ECO:0007669"/>
    <property type="project" value="UniProtKB-KW"/>
</dbReference>
<dbReference type="PANTHER" id="PTHR12818:SF0">
    <property type="entry name" value="TRNA (ADENINE(37)-N6)-METHYLTRANSFERASE"/>
    <property type="match status" value="1"/>
</dbReference>
<dbReference type="InterPro" id="IPR036413">
    <property type="entry name" value="YaeB-like_sf"/>
</dbReference>
<sequence>MRPVGRVRSPLADRRGAPRQPDEDAPAAEVVLAPEFAAAAADLHPGMRVILLTWLHAGSRDTLSVYPRGDRTRPPTGVFATRSPDRPNPIGLHEVTLTTVTPEVLGVAGLEAIDGTPILDIKPVLGTVDTR</sequence>
<organism evidence="5 6">
    <name type="scientific">Nocardia terrae</name>
    <dbReference type="NCBI Taxonomy" id="2675851"/>
    <lineage>
        <taxon>Bacteria</taxon>
        <taxon>Bacillati</taxon>
        <taxon>Actinomycetota</taxon>
        <taxon>Actinomycetes</taxon>
        <taxon>Mycobacteriales</taxon>
        <taxon>Nocardiaceae</taxon>
        <taxon>Nocardia</taxon>
    </lineage>
</organism>
<dbReference type="PROSITE" id="PS51668">
    <property type="entry name" value="TSAA_2"/>
    <property type="match status" value="1"/>
</dbReference>
<keyword evidence="5" id="KW-0489">Methyltransferase</keyword>
<dbReference type="PANTHER" id="PTHR12818">
    <property type="entry name" value="TRNA (ADENINE(37)-N6)-METHYLTRANSFERASE"/>
    <property type="match status" value="1"/>
</dbReference>
<dbReference type="GO" id="GO:0032259">
    <property type="term" value="P:methylation"/>
    <property type="evidence" value="ECO:0007669"/>
    <property type="project" value="UniProtKB-KW"/>
</dbReference>
<dbReference type="SUPFAM" id="SSF118196">
    <property type="entry name" value="YaeB-like"/>
    <property type="match status" value="1"/>
</dbReference>
<comment type="caution">
    <text evidence="5">The sequence shown here is derived from an EMBL/GenBank/DDBJ whole genome shotgun (WGS) entry which is preliminary data.</text>
</comment>
<protein>
    <submittedName>
        <fullName evidence="5">tRNA (N6-threonylcarbamoyladenosine(37)-N6)-methyltransferase TrmO</fullName>
    </submittedName>
</protein>
<feature type="domain" description="TsaA-like" evidence="4">
    <location>
        <begin position="1"/>
        <end position="131"/>
    </location>
</feature>
<feature type="region of interest" description="Disordered" evidence="3">
    <location>
        <begin position="1"/>
        <end position="26"/>
    </location>
</feature>
<proteinExistence type="inferred from homology"/>
<dbReference type="CDD" id="cd09281">
    <property type="entry name" value="UPF0066"/>
    <property type="match status" value="1"/>
</dbReference>
<evidence type="ECO:0000256" key="2">
    <source>
        <dbReference type="ARBA" id="ARBA00033753"/>
    </source>
</evidence>
<evidence type="ECO:0000313" key="5">
    <source>
        <dbReference type="EMBL" id="MVU84074.1"/>
    </source>
</evidence>
<evidence type="ECO:0000313" key="6">
    <source>
        <dbReference type="Proteomes" id="UP000466794"/>
    </source>
</evidence>
<keyword evidence="1" id="KW-0949">S-adenosyl-L-methionine</keyword>
<reference evidence="5 6" key="1">
    <citation type="submission" date="2019-12" db="EMBL/GenBank/DDBJ databases">
        <title>Nocardia sp. nov. ET3-3 isolated from soil.</title>
        <authorList>
            <person name="Kanchanasin P."/>
            <person name="Tanasupawat S."/>
            <person name="Yuki M."/>
            <person name="Kudo T."/>
        </authorList>
    </citation>
    <scope>NUCLEOTIDE SEQUENCE [LARGE SCALE GENOMIC DNA]</scope>
    <source>
        <strain evidence="5 6">ET3-3</strain>
    </source>
</reference>
<dbReference type="Pfam" id="PF01980">
    <property type="entry name" value="TrmO_N"/>
    <property type="match status" value="1"/>
</dbReference>
<dbReference type="Gene3D" id="2.40.30.70">
    <property type="entry name" value="YaeB-like"/>
    <property type="match status" value="1"/>
</dbReference>
<keyword evidence="6" id="KW-1185">Reference proteome</keyword>
<dbReference type="EMBL" id="WRPP01000018">
    <property type="protein sequence ID" value="MVU84074.1"/>
    <property type="molecule type" value="Genomic_DNA"/>
</dbReference>
<dbReference type="InterPro" id="IPR040372">
    <property type="entry name" value="YaeB-like"/>
</dbReference>
<feature type="compositionally biased region" description="Basic and acidic residues" evidence="3">
    <location>
        <begin position="11"/>
        <end position="22"/>
    </location>
</feature>
<evidence type="ECO:0000256" key="3">
    <source>
        <dbReference type="SAM" id="MobiDB-lite"/>
    </source>
</evidence>
<evidence type="ECO:0000259" key="4">
    <source>
        <dbReference type="PROSITE" id="PS51668"/>
    </source>
</evidence>
<accession>A0A7K1VBR4</accession>
<evidence type="ECO:0000256" key="1">
    <source>
        <dbReference type="ARBA" id="ARBA00022691"/>
    </source>
</evidence>
<feature type="region of interest" description="Disordered" evidence="3">
    <location>
        <begin position="63"/>
        <end position="92"/>
    </location>
</feature>
<dbReference type="InterPro" id="IPR023368">
    <property type="entry name" value="UPF0066_cons_site"/>
</dbReference>
<dbReference type="InterPro" id="IPR036414">
    <property type="entry name" value="YaeB_N_sf"/>
</dbReference>
<gene>
    <name evidence="5" type="primary">tsaA</name>
    <name evidence="5" type="ORF">GPX89_43455</name>
</gene>
<comment type="similarity">
    <text evidence="2">Belongs to the tRNA methyltransferase O family.</text>
</comment>
<dbReference type="PROSITE" id="PS01318">
    <property type="entry name" value="TSAA_1"/>
    <property type="match status" value="1"/>
</dbReference>
<name>A0A7K1VBR4_9NOCA</name>
<dbReference type="AlphaFoldDB" id="A0A7K1VBR4"/>
<dbReference type="Proteomes" id="UP000466794">
    <property type="component" value="Unassembled WGS sequence"/>
</dbReference>
<dbReference type="InterPro" id="IPR023370">
    <property type="entry name" value="TrmO-like_N"/>
</dbReference>